<dbReference type="GO" id="GO:0003677">
    <property type="term" value="F:DNA binding"/>
    <property type="evidence" value="ECO:0007669"/>
    <property type="project" value="UniProtKB-KW"/>
</dbReference>
<feature type="region of interest" description="Disordered" evidence="3">
    <location>
        <begin position="829"/>
        <end position="848"/>
    </location>
</feature>
<feature type="domain" description="Homeobox" evidence="4">
    <location>
        <begin position="66"/>
        <end position="128"/>
    </location>
</feature>
<evidence type="ECO:0000256" key="1">
    <source>
        <dbReference type="ARBA" id="ARBA00004123"/>
    </source>
</evidence>
<dbReference type="EMBL" id="JAAMPC010000011">
    <property type="protein sequence ID" value="KAG2282396.1"/>
    <property type="molecule type" value="Genomic_DNA"/>
</dbReference>
<feature type="region of interest" description="Disordered" evidence="3">
    <location>
        <begin position="451"/>
        <end position="535"/>
    </location>
</feature>
<dbReference type="OrthoDB" id="1920276at2759"/>
<dbReference type="InterPro" id="IPR035441">
    <property type="entry name" value="TFIIS/LEDGF_dom_sf"/>
</dbReference>
<dbReference type="PANTHER" id="PTHR33400">
    <property type="entry name" value="ZINC FINGER CCCH DOMAIN-CONTAINING PROTEIN 6-RELATED"/>
    <property type="match status" value="1"/>
</dbReference>
<feature type="compositionally biased region" description="Polar residues" evidence="3">
    <location>
        <begin position="524"/>
        <end position="535"/>
    </location>
</feature>
<feature type="compositionally biased region" description="Polar residues" evidence="3">
    <location>
        <begin position="894"/>
        <end position="926"/>
    </location>
</feature>
<gene>
    <name evidence="5" type="ORF">Bca52824_053616</name>
</gene>
<feature type="compositionally biased region" description="Low complexity" evidence="3">
    <location>
        <begin position="679"/>
        <end position="692"/>
    </location>
</feature>
<dbReference type="GO" id="GO:0005634">
    <property type="term" value="C:nucleus"/>
    <property type="evidence" value="ECO:0007669"/>
    <property type="project" value="UniProtKB-SubCell"/>
</dbReference>
<proteinExistence type="predicted"/>
<feature type="compositionally biased region" description="Polar residues" evidence="3">
    <location>
        <begin position="481"/>
        <end position="513"/>
    </location>
</feature>
<feature type="compositionally biased region" description="Basic and acidic residues" evidence="3">
    <location>
        <begin position="611"/>
        <end position="626"/>
    </location>
</feature>
<feature type="compositionally biased region" description="Polar residues" evidence="3">
    <location>
        <begin position="1070"/>
        <end position="1081"/>
    </location>
</feature>
<dbReference type="SUPFAM" id="SSF47676">
    <property type="entry name" value="Conserved domain common to transcription factors TFIIS, elongin A, CRSP70"/>
    <property type="match status" value="1"/>
</dbReference>
<accession>A0A8X7UND4</accession>
<sequence length="1104" mass="121982">MDDAFKEEIEIGSSVESLMELLNSQKELFHSQIDQLQDVVVTQCKLTGVNPLAQEMAAGALSIQIGKRPRDLLNPKAVKYMQSLFAIKDSISKKESREISALFGISVAQVRDFVVTQKIKVRKQVRLSKEKVMMSTTHAIQGDVVPEQNNAVPHADPVPLNSMDPEPSSISWGAPENVALMPKEEVQQEDIPPDISDSDKSFVDNIFSMLRKEETFSGQVKLMEWIMQIQDSSVLIWFLSKGGVLILTTWLSQAATEEQTSVLLLILKVLCHLPLHKASPENMSAILQSVNGLRFYRTSDISNRAKGLLSRWTKLFAKIQAMKKQNRNISQIDSQSQLLLKQSIAEIMGDKTNPEDILSLSNARSDDGRRLKSLQGPKLLLTSADDSTRKHMLGSTPSYNKERRKVQMVEQPGQKAAGRGPQTVRIGTSGRSRPMSADDIQKAKMRAQYMNSKNIKKDTLPSAIGDTRTVVPENPLAIQSVRDSPPSQENEAKTVENTPEPSTVQFPPSQNNEAKTEDTPEPSAVQQPVTANVPVQTVRSPAVNVPVQADEFRNRKLSTPPKSISSKVGVMLRMSPHTILKNCKRKQIEWHVPPGMVLDELWRVAAGANSKEADVQKNRNRREKETTYQSLQTIPLNPKEPWDREMDFDDSLTPEIPSQQPQEESIKEQQDSLDERRTAAGAASTSSSQSGSVEPDYELLAALLKNPDLLYALTSGNPGNLAGKDMVKLLDVIKTGAPNLSSSSNKKVEENVEVSLPSPTPSTNPGMSGWGQEVTRNPFSRQTQVGASVARMSTQLPVAASMQWQSSNGQSIPQHTPSAYNSFTLPHTERQQQPMQTRLHQSQHLQQQPISMVRESVGQMDIGTSASWRSQQSQNSYYSHQANGIGSAASYQGNEQYMSSSNPGYESWSPDHSPSRNHPNMRGQQPSRKHDPSVEPDYELLAALLKNPDLLYALTSGQPGNIAGQDMVKLLDVIKTGAPNLSSSSNKKVEEKSGWGQEVIRNPFSRQTQVGASVARMSTQLPVAASMQWQSSNGQSIPQHTPSAYNSFTLPHTERQQQQHMQPRLHQSQHLQQQPISTTSYVVRGSVGQMDTSASAVEVPAESE</sequence>
<dbReference type="PANTHER" id="PTHR33400:SF6">
    <property type="entry name" value="HOMEOBOX PROTEIN LUMINIDEPENDENS"/>
    <property type="match status" value="1"/>
</dbReference>
<feature type="region of interest" description="Disordered" evidence="3">
    <location>
        <begin position="389"/>
        <end position="436"/>
    </location>
</feature>
<keyword evidence="2" id="KW-0238">DNA-binding</keyword>
<dbReference type="SMART" id="SM00389">
    <property type="entry name" value="HOX"/>
    <property type="match status" value="1"/>
</dbReference>
<evidence type="ECO:0000313" key="5">
    <source>
        <dbReference type="EMBL" id="KAG2282396.1"/>
    </source>
</evidence>
<keyword evidence="6" id="KW-1185">Reference proteome</keyword>
<name>A0A8X7UND4_BRACI</name>
<feature type="compositionally biased region" description="Low complexity" evidence="3">
    <location>
        <begin position="1058"/>
        <end position="1069"/>
    </location>
</feature>
<organism evidence="5 6">
    <name type="scientific">Brassica carinata</name>
    <name type="common">Ethiopian mustard</name>
    <name type="synonym">Abyssinian cabbage</name>
    <dbReference type="NCBI Taxonomy" id="52824"/>
    <lineage>
        <taxon>Eukaryota</taxon>
        <taxon>Viridiplantae</taxon>
        <taxon>Streptophyta</taxon>
        <taxon>Embryophyta</taxon>
        <taxon>Tracheophyta</taxon>
        <taxon>Spermatophyta</taxon>
        <taxon>Magnoliopsida</taxon>
        <taxon>eudicotyledons</taxon>
        <taxon>Gunneridae</taxon>
        <taxon>Pentapetalae</taxon>
        <taxon>rosids</taxon>
        <taxon>malvids</taxon>
        <taxon>Brassicales</taxon>
        <taxon>Brassicaceae</taxon>
        <taxon>Brassiceae</taxon>
        <taxon>Brassica</taxon>
    </lineage>
</organism>
<comment type="caution">
    <text evidence="5">The sequence shown here is derived from an EMBL/GenBank/DDBJ whole genome shotgun (WGS) entry which is preliminary data.</text>
</comment>
<dbReference type="Proteomes" id="UP000886595">
    <property type="component" value="Unassembled WGS sequence"/>
</dbReference>
<evidence type="ECO:0000256" key="3">
    <source>
        <dbReference type="SAM" id="MobiDB-lite"/>
    </source>
</evidence>
<protein>
    <recommendedName>
        <fullName evidence="4">Homeobox domain-containing protein</fullName>
    </recommendedName>
</protein>
<dbReference type="AlphaFoldDB" id="A0A8X7UND4"/>
<comment type="subcellular location">
    <subcellularLocation>
        <location evidence="1">Nucleus</location>
    </subcellularLocation>
</comment>
<evidence type="ECO:0000256" key="2">
    <source>
        <dbReference type="ARBA" id="ARBA00023125"/>
    </source>
</evidence>
<dbReference type="GO" id="GO:0010228">
    <property type="term" value="P:vegetative to reproductive phase transition of meristem"/>
    <property type="evidence" value="ECO:0007669"/>
    <property type="project" value="TreeGrafter"/>
</dbReference>
<feature type="compositionally biased region" description="Polar residues" evidence="3">
    <location>
        <begin position="1029"/>
        <end position="1050"/>
    </location>
</feature>
<feature type="region of interest" description="Disordered" evidence="3">
    <location>
        <begin position="894"/>
        <end position="934"/>
    </location>
</feature>
<evidence type="ECO:0000259" key="4">
    <source>
        <dbReference type="SMART" id="SM00389"/>
    </source>
</evidence>
<feature type="region of interest" description="Disordered" evidence="3">
    <location>
        <begin position="609"/>
        <end position="694"/>
    </location>
</feature>
<feature type="region of interest" description="Disordered" evidence="3">
    <location>
        <begin position="1029"/>
        <end position="1104"/>
    </location>
</feature>
<reference evidence="5 6" key="1">
    <citation type="submission" date="2020-02" db="EMBL/GenBank/DDBJ databases">
        <authorList>
            <person name="Ma Q."/>
            <person name="Huang Y."/>
            <person name="Song X."/>
            <person name="Pei D."/>
        </authorList>
    </citation>
    <scope>NUCLEOTIDE SEQUENCE [LARGE SCALE GENOMIC DNA]</scope>
    <source>
        <strain evidence="5">Sxm20200214</strain>
        <tissue evidence="5">Leaf</tissue>
    </source>
</reference>
<dbReference type="InterPro" id="IPR001356">
    <property type="entry name" value="HD"/>
</dbReference>
<feature type="compositionally biased region" description="Basic and acidic residues" evidence="3">
    <location>
        <begin position="664"/>
        <end position="678"/>
    </location>
</feature>
<evidence type="ECO:0000313" key="6">
    <source>
        <dbReference type="Proteomes" id="UP000886595"/>
    </source>
</evidence>
<feature type="region of interest" description="Disordered" evidence="3">
    <location>
        <begin position="739"/>
        <end position="768"/>
    </location>
</feature>